<evidence type="ECO:0008006" key="4">
    <source>
        <dbReference type="Google" id="ProtNLM"/>
    </source>
</evidence>
<dbReference type="Proteomes" id="UP000438448">
    <property type="component" value="Unassembled WGS sequence"/>
</dbReference>
<keyword evidence="3" id="KW-1185">Reference proteome</keyword>
<gene>
    <name evidence="2" type="ORF">NRB20_53270</name>
</gene>
<sequence>MRTVVGRLVGVAAVIGAVVAGAGVAGADTAASSVGFSPTVTLGTLMGSDTVTCGGYLAGKGSVYPGQTPGPVAVLLSSYFVGSGPQCFIQGTLTWQNLDTGATGSQPFSLSGFDGPGAPTAIYFNPGAGRVNIRVDTAHEIVAGNAQLTV</sequence>
<comment type="caution">
    <text evidence="2">The sequence shown here is derived from an EMBL/GenBank/DDBJ whole genome shotgun (WGS) entry which is preliminary data.</text>
</comment>
<proteinExistence type="predicted"/>
<name>A0A7K0DBG5_9NOCA</name>
<dbReference type="EMBL" id="WEGK01000012">
    <property type="protein sequence ID" value="MQY22214.1"/>
    <property type="molecule type" value="Genomic_DNA"/>
</dbReference>
<feature type="chain" id="PRO_5029618269" description="Secreted protein" evidence="1">
    <location>
        <begin position="28"/>
        <end position="150"/>
    </location>
</feature>
<protein>
    <recommendedName>
        <fullName evidence="4">Secreted protein</fullName>
    </recommendedName>
</protein>
<feature type="signal peptide" evidence="1">
    <location>
        <begin position="1"/>
        <end position="27"/>
    </location>
</feature>
<accession>A0A7K0DBG5</accession>
<reference evidence="2 3" key="1">
    <citation type="submission" date="2019-10" db="EMBL/GenBank/DDBJ databases">
        <title>Nocardia macrotermitis sp. nov. and Nocardia aurantia sp. nov., isolated from the gut of fungus growing-termite Macrotermes natalensis.</title>
        <authorList>
            <person name="Benndorf R."/>
            <person name="Schwitalla J."/>
            <person name="Martin K."/>
            <person name="De Beer W."/>
            <person name="Kaster A.-K."/>
            <person name="Vollmers J."/>
            <person name="Poulsen M."/>
            <person name="Beemelmanns C."/>
        </authorList>
    </citation>
    <scope>NUCLEOTIDE SEQUENCE [LARGE SCALE GENOMIC DNA]</scope>
    <source>
        <strain evidence="2 3">RB20</strain>
    </source>
</reference>
<dbReference type="RefSeq" id="WP_319945413.1">
    <property type="nucleotide sequence ID" value="NZ_WEGK01000012.1"/>
</dbReference>
<keyword evidence="1" id="KW-0732">Signal</keyword>
<dbReference type="AlphaFoldDB" id="A0A7K0DBG5"/>
<organism evidence="2 3">
    <name type="scientific">Nocardia macrotermitis</name>
    <dbReference type="NCBI Taxonomy" id="2585198"/>
    <lineage>
        <taxon>Bacteria</taxon>
        <taxon>Bacillati</taxon>
        <taxon>Actinomycetota</taxon>
        <taxon>Actinomycetes</taxon>
        <taxon>Mycobacteriales</taxon>
        <taxon>Nocardiaceae</taxon>
        <taxon>Nocardia</taxon>
    </lineage>
</organism>
<evidence type="ECO:0000313" key="3">
    <source>
        <dbReference type="Proteomes" id="UP000438448"/>
    </source>
</evidence>
<evidence type="ECO:0000313" key="2">
    <source>
        <dbReference type="EMBL" id="MQY22214.1"/>
    </source>
</evidence>
<evidence type="ECO:0000256" key="1">
    <source>
        <dbReference type="SAM" id="SignalP"/>
    </source>
</evidence>